<name>A0AAX7TID4_ASTCA</name>
<sequence>MDASVEKPSGPADMEVSSDKLFCCRGVRNKVPLTYREELYHILRMTGPLLLSRILNYMLPFVVTMFCGRLGNDVMAGYGLASATINVSTAATGTGLALACDTLVSQTFGGKNLLRVGVILQRGIIILLLFCLPCWGLLINAEAILLCLGQDREVARIAQLYITAFLPAVPAMFLHHLQVSYLQNQGIILPQMYTAALANIANVVTNYIFLYWLDLGVGGSAAAHTLAWIYICAFLFVYIWWKKLHVSTWGGWSAESLQEWGSYMKLAIPSTLMTCFEWWVYEFGGFFAGMLGEDELAAQHAVIMVAFITYMFPLGVQAAACARVGNALGAGDTDRAILSAKMSLALAGLFLGATKTIIGFIFTSDDMIPKCVCTGIFLGTGKQKIPAAANLIGYYCIGLSLSITLMFVVKLGVLGFWLGLLICVILQSTFYIIVIFKLNWKRMTDEAVKRAQKNTYMAALGTDVVSDTGQTSNGYTPVSTKCQATQGEHVDHNPKSSHLSITQLIIRRGLTMFAAVGLLAVGVGVYFLVPLPETIPANSTMDRINSTDTPDQISTSVMVTLER</sequence>
<accession>A0AAX7TID4</accession>
<dbReference type="GeneTree" id="ENSGT00940000163922"/>
<dbReference type="AlphaFoldDB" id="A0AAX7TID4"/>
<feature type="transmembrane region" description="Helical" evidence="6">
    <location>
        <begin position="340"/>
        <end position="362"/>
    </location>
</feature>
<keyword evidence="3 6" id="KW-0812">Transmembrane</keyword>
<feature type="transmembrane region" description="Helical" evidence="6">
    <location>
        <begin position="391"/>
        <end position="409"/>
    </location>
</feature>
<dbReference type="CDD" id="cd13132">
    <property type="entry name" value="MATE_eukaryotic"/>
    <property type="match status" value="1"/>
</dbReference>
<dbReference type="Ensembl" id="ENSACLT00000087542.1">
    <property type="protein sequence ID" value="ENSACLP00000053636.1"/>
    <property type="gene ID" value="ENSACLG00000006487.2"/>
</dbReference>
<feature type="transmembrane region" description="Helical" evidence="6">
    <location>
        <begin position="54"/>
        <end position="71"/>
    </location>
</feature>
<feature type="transmembrane region" description="Helical" evidence="6">
    <location>
        <begin position="83"/>
        <end position="104"/>
    </location>
</feature>
<dbReference type="Pfam" id="PF01554">
    <property type="entry name" value="MatE"/>
    <property type="match status" value="2"/>
</dbReference>
<feature type="transmembrane region" description="Helical" evidence="6">
    <location>
        <begin position="301"/>
        <end position="320"/>
    </location>
</feature>
<evidence type="ECO:0000256" key="4">
    <source>
        <dbReference type="ARBA" id="ARBA00022989"/>
    </source>
</evidence>
<feature type="transmembrane region" description="Helical" evidence="6">
    <location>
        <begin position="160"/>
        <end position="181"/>
    </location>
</feature>
<evidence type="ECO:0000256" key="2">
    <source>
        <dbReference type="ARBA" id="ARBA00010199"/>
    </source>
</evidence>
<dbReference type="GO" id="GO:0015297">
    <property type="term" value="F:antiporter activity"/>
    <property type="evidence" value="ECO:0007669"/>
    <property type="project" value="InterPro"/>
</dbReference>
<dbReference type="GO" id="GO:0042910">
    <property type="term" value="F:xenobiotic transmembrane transporter activity"/>
    <property type="evidence" value="ECO:0007669"/>
    <property type="project" value="InterPro"/>
</dbReference>
<feature type="transmembrane region" description="Helical" evidence="6">
    <location>
        <begin position="261"/>
        <end position="280"/>
    </location>
</feature>
<dbReference type="GO" id="GO:0016020">
    <property type="term" value="C:membrane"/>
    <property type="evidence" value="ECO:0007669"/>
    <property type="project" value="UniProtKB-SubCell"/>
</dbReference>
<evidence type="ECO:0000313" key="8">
    <source>
        <dbReference type="Proteomes" id="UP000265100"/>
    </source>
</evidence>
<evidence type="ECO:0000256" key="6">
    <source>
        <dbReference type="RuleBase" id="RU004914"/>
    </source>
</evidence>
<keyword evidence="8" id="KW-1185">Reference proteome</keyword>
<reference evidence="7" key="1">
    <citation type="submission" date="2018-05" db="EMBL/GenBank/DDBJ databases">
        <authorList>
            <person name="Datahose"/>
        </authorList>
    </citation>
    <scope>NUCLEOTIDE SEQUENCE</scope>
</reference>
<evidence type="ECO:0000256" key="5">
    <source>
        <dbReference type="ARBA" id="ARBA00023136"/>
    </source>
</evidence>
<comment type="similarity">
    <text evidence="2 6">Belongs to the multi antimicrobial extrusion (MATE) (TC 2.A.66.1) family.</text>
</comment>
<keyword evidence="4 6" id="KW-1133">Transmembrane helix</keyword>
<evidence type="ECO:0000256" key="3">
    <source>
        <dbReference type="ARBA" id="ARBA00022692"/>
    </source>
</evidence>
<comment type="subcellular location">
    <subcellularLocation>
        <location evidence="1">Membrane</location>
        <topology evidence="1">Multi-pass membrane protein</topology>
    </subcellularLocation>
</comment>
<dbReference type="Proteomes" id="UP000265100">
    <property type="component" value="Chromosome 14"/>
</dbReference>
<organism evidence="7 8">
    <name type="scientific">Astatotilapia calliptera</name>
    <name type="common">Eastern happy</name>
    <name type="synonym">Chromis callipterus</name>
    <dbReference type="NCBI Taxonomy" id="8154"/>
    <lineage>
        <taxon>Eukaryota</taxon>
        <taxon>Metazoa</taxon>
        <taxon>Chordata</taxon>
        <taxon>Craniata</taxon>
        <taxon>Vertebrata</taxon>
        <taxon>Euteleostomi</taxon>
        <taxon>Actinopterygii</taxon>
        <taxon>Neopterygii</taxon>
        <taxon>Teleostei</taxon>
        <taxon>Neoteleostei</taxon>
        <taxon>Acanthomorphata</taxon>
        <taxon>Ovalentaria</taxon>
        <taxon>Cichlomorphae</taxon>
        <taxon>Cichliformes</taxon>
        <taxon>Cichlidae</taxon>
        <taxon>African cichlids</taxon>
        <taxon>Pseudocrenilabrinae</taxon>
        <taxon>Haplochromini</taxon>
        <taxon>Astatotilapia</taxon>
    </lineage>
</organism>
<feature type="transmembrane region" description="Helical" evidence="6">
    <location>
        <begin position="510"/>
        <end position="529"/>
    </location>
</feature>
<dbReference type="InterPro" id="IPR002528">
    <property type="entry name" value="MATE_fam"/>
</dbReference>
<dbReference type="InterPro" id="IPR045069">
    <property type="entry name" value="MATE_euk"/>
</dbReference>
<dbReference type="GO" id="GO:1990961">
    <property type="term" value="P:xenobiotic detoxification by transmembrane export across the plasma membrane"/>
    <property type="evidence" value="ECO:0007669"/>
    <property type="project" value="InterPro"/>
</dbReference>
<evidence type="ECO:0000256" key="1">
    <source>
        <dbReference type="ARBA" id="ARBA00004141"/>
    </source>
</evidence>
<feature type="transmembrane region" description="Helical" evidence="6">
    <location>
        <begin position="193"/>
        <end position="213"/>
    </location>
</feature>
<feature type="transmembrane region" description="Helical" evidence="6">
    <location>
        <begin position="225"/>
        <end position="241"/>
    </location>
</feature>
<dbReference type="PANTHER" id="PTHR11206">
    <property type="entry name" value="MULTIDRUG RESISTANCE PROTEIN"/>
    <property type="match status" value="1"/>
</dbReference>
<feature type="transmembrane region" description="Helical" evidence="6">
    <location>
        <begin position="415"/>
        <end position="436"/>
    </location>
</feature>
<evidence type="ECO:0000313" key="7">
    <source>
        <dbReference type="Ensembl" id="ENSACLP00000053636.1"/>
    </source>
</evidence>
<keyword evidence="5 6" id="KW-0472">Membrane</keyword>
<feature type="transmembrane region" description="Helical" evidence="6">
    <location>
        <begin position="124"/>
        <end position="148"/>
    </location>
</feature>
<reference evidence="7" key="3">
    <citation type="submission" date="2025-09" db="UniProtKB">
        <authorList>
            <consortium name="Ensembl"/>
        </authorList>
    </citation>
    <scope>IDENTIFICATION</scope>
</reference>
<proteinExistence type="inferred from homology"/>
<dbReference type="NCBIfam" id="TIGR00797">
    <property type="entry name" value="matE"/>
    <property type="match status" value="1"/>
</dbReference>
<reference evidence="7" key="2">
    <citation type="submission" date="2025-08" db="UniProtKB">
        <authorList>
            <consortium name="Ensembl"/>
        </authorList>
    </citation>
    <scope>IDENTIFICATION</scope>
</reference>
<protein>
    <recommendedName>
        <fullName evidence="6">Multidrug and toxin extrusion protein</fullName>
    </recommendedName>
</protein>